<dbReference type="InterPro" id="IPR018062">
    <property type="entry name" value="HTH_AraC-typ_CS"/>
</dbReference>
<dbReference type="AlphaFoldDB" id="A0A172TG98"/>
<name>A0A172TG98_9BACL</name>
<dbReference type="OrthoDB" id="9803764at2"/>
<gene>
    <name evidence="5" type="ORF">SY83_07035</name>
</gene>
<dbReference type="PANTHER" id="PTHR43280">
    <property type="entry name" value="ARAC-FAMILY TRANSCRIPTIONAL REGULATOR"/>
    <property type="match status" value="1"/>
</dbReference>
<dbReference type="InterPro" id="IPR009057">
    <property type="entry name" value="Homeodomain-like_sf"/>
</dbReference>
<dbReference type="GO" id="GO:0003700">
    <property type="term" value="F:DNA-binding transcription factor activity"/>
    <property type="evidence" value="ECO:0007669"/>
    <property type="project" value="InterPro"/>
</dbReference>
<dbReference type="Pfam" id="PF12833">
    <property type="entry name" value="HTH_18"/>
    <property type="match status" value="1"/>
</dbReference>
<dbReference type="PANTHER" id="PTHR43280:SF28">
    <property type="entry name" value="HTH-TYPE TRANSCRIPTIONAL ACTIVATOR RHAS"/>
    <property type="match status" value="1"/>
</dbReference>
<dbReference type="GO" id="GO:0043565">
    <property type="term" value="F:sequence-specific DNA binding"/>
    <property type="evidence" value="ECO:0007669"/>
    <property type="project" value="InterPro"/>
</dbReference>
<dbReference type="PROSITE" id="PS00041">
    <property type="entry name" value="HTH_ARAC_FAMILY_1"/>
    <property type="match status" value="1"/>
</dbReference>
<evidence type="ECO:0000256" key="1">
    <source>
        <dbReference type="ARBA" id="ARBA00023015"/>
    </source>
</evidence>
<evidence type="ECO:0000259" key="4">
    <source>
        <dbReference type="PROSITE" id="PS01124"/>
    </source>
</evidence>
<keyword evidence="3" id="KW-0804">Transcription</keyword>
<dbReference type="KEGG" id="pswu:SY83_07035"/>
<dbReference type="Proteomes" id="UP000076927">
    <property type="component" value="Chromosome"/>
</dbReference>
<dbReference type="SMART" id="SM00342">
    <property type="entry name" value="HTH_ARAC"/>
    <property type="match status" value="1"/>
</dbReference>
<keyword evidence="2" id="KW-0238">DNA-binding</keyword>
<dbReference type="PATRIC" id="fig|1178515.4.peg.1401"/>
<evidence type="ECO:0000313" key="6">
    <source>
        <dbReference type="Proteomes" id="UP000076927"/>
    </source>
</evidence>
<dbReference type="EMBL" id="CP011388">
    <property type="protein sequence ID" value="ANE46078.1"/>
    <property type="molecule type" value="Genomic_DNA"/>
</dbReference>
<accession>A0A172TG98</accession>
<dbReference type="SUPFAM" id="SSF46689">
    <property type="entry name" value="Homeodomain-like"/>
    <property type="match status" value="2"/>
</dbReference>
<dbReference type="Gene3D" id="1.10.10.60">
    <property type="entry name" value="Homeodomain-like"/>
    <property type="match status" value="1"/>
</dbReference>
<dbReference type="InterPro" id="IPR018060">
    <property type="entry name" value="HTH_AraC"/>
</dbReference>
<dbReference type="InterPro" id="IPR003313">
    <property type="entry name" value="AraC-bd"/>
</dbReference>
<dbReference type="RefSeq" id="WP_068605479.1">
    <property type="nucleotide sequence ID" value="NZ_CP011388.1"/>
</dbReference>
<evidence type="ECO:0000256" key="3">
    <source>
        <dbReference type="ARBA" id="ARBA00023163"/>
    </source>
</evidence>
<dbReference type="STRING" id="1178515.SY83_07035"/>
<dbReference type="InterPro" id="IPR037923">
    <property type="entry name" value="HTH-like"/>
</dbReference>
<proteinExistence type="predicted"/>
<dbReference type="SUPFAM" id="SSF51215">
    <property type="entry name" value="Regulatory protein AraC"/>
    <property type="match status" value="1"/>
</dbReference>
<reference evidence="5 6" key="1">
    <citation type="submission" date="2015-01" db="EMBL/GenBank/DDBJ databases">
        <title>Paenibacillus swuensis/DY6/whole genome sequencing.</title>
        <authorList>
            <person name="Kim M.K."/>
            <person name="Srinivasan S."/>
            <person name="Lee J.-J."/>
        </authorList>
    </citation>
    <scope>NUCLEOTIDE SEQUENCE [LARGE SCALE GENOMIC DNA]</scope>
    <source>
        <strain evidence="5 6">DY6</strain>
    </source>
</reference>
<protein>
    <recommendedName>
        <fullName evidence="4">HTH araC/xylS-type domain-containing protein</fullName>
    </recommendedName>
</protein>
<dbReference type="PROSITE" id="PS01124">
    <property type="entry name" value="HTH_ARAC_FAMILY_2"/>
    <property type="match status" value="1"/>
</dbReference>
<sequence length="263" mass="30784">MYNPAFESIQIASIYGKIACERTWRWNRGSIPFEDFDLWYIWNGEGEIVLNGNKQRLGRHQCFLFRPGDRVDAWHHPERPLTVTYIHFSIDSITDEFPGLLSNHEFRTPFYFEAYLERFVHVMTMKELNHHDEARLLLRLILLAFERECVSALSSLTRSNHPHYAVMTEIAALIRENPANVNSVAELAERAYLSPRYFSLKFKEVMGQTVERYIIEKRIERAELLLSTHGMSVGEVADALGYQNIYYFSKQFKKVRGISPSKI</sequence>
<keyword evidence="1" id="KW-0805">Transcription regulation</keyword>
<organism evidence="5 6">
    <name type="scientific">Paenibacillus swuensis</name>
    <dbReference type="NCBI Taxonomy" id="1178515"/>
    <lineage>
        <taxon>Bacteria</taxon>
        <taxon>Bacillati</taxon>
        <taxon>Bacillota</taxon>
        <taxon>Bacilli</taxon>
        <taxon>Bacillales</taxon>
        <taxon>Paenibacillaceae</taxon>
        <taxon>Paenibacillus</taxon>
    </lineage>
</organism>
<feature type="domain" description="HTH araC/xylS-type" evidence="4">
    <location>
        <begin position="168"/>
        <end position="263"/>
    </location>
</feature>
<evidence type="ECO:0000313" key="5">
    <source>
        <dbReference type="EMBL" id="ANE46078.1"/>
    </source>
</evidence>
<keyword evidence="6" id="KW-1185">Reference proteome</keyword>
<evidence type="ECO:0000256" key="2">
    <source>
        <dbReference type="ARBA" id="ARBA00023125"/>
    </source>
</evidence>
<dbReference type="Pfam" id="PF02311">
    <property type="entry name" value="AraC_binding"/>
    <property type="match status" value="1"/>
</dbReference>